<dbReference type="RefSeq" id="WP_123868774.1">
    <property type="nucleotide sequence ID" value="NZ_CP033932.1"/>
</dbReference>
<proteinExistence type="predicted"/>
<dbReference type="GeneID" id="99063746"/>
<organism evidence="1 2">
    <name type="scientific">Chryseobacterium bernardetii</name>
    <dbReference type="NCBI Taxonomy" id="1241978"/>
    <lineage>
        <taxon>Bacteria</taxon>
        <taxon>Pseudomonadati</taxon>
        <taxon>Bacteroidota</taxon>
        <taxon>Flavobacteriia</taxon>
        <taxon>Flavobacteriales</taxon>
        <taxon>Weeksellaceae</taxon>
        <taxon>Chryseobacterium group</taxon>
        <taxon>Chryseobacterium</taxon>
    </lineage>
</organism>
<dbReference type="Proteomes" id="UP000271193">
    <property type="component" value="Chromosome"/>
</dbReference>
<evidence type="ECO:0000313" key="1">
    <source>
        <dbReference type="EMBL" id="AZB23639.1"/>
    </source>
</evidence>
<reference evidence="2" key="1">
    <citation type="submission" date="2018-11" db="EMBL/GenBank/DDBJ databases">
        <title>Proposal to divide the Flavobacteriaceae and reorganize its genera based on Amino Acid Identity values calculated from whole genome sequences.</title>
        <authorList>
            <person name="Nicholson A.C."/>
            <person name="Gulvik C.A."/>
            <person name="Whitney A.M."/>
            <person name="Humrighouse B.W."/>
            <person name="Bell M."/>
            <person name="Holmes B."/>
            <person name="Steigerwalt A.G."/>
            <person name="Villarma A."/>
            <person name="Sheth M."/>
            <person name="Batra D."/>
            <person name="Pryor J."/>
            <person name="Bernardet J.-F."/>
            <person name="Hugo C."/>
            <person name="Kampfer P."/>
            <person name="Newman J."/>
            <person name="McQuiston J.R."/>
        </authorList>
    </citation>
    <scope>NUCLEOTIDE SEQUENCE [LARGE SCALE GENOMIC DNA]</scope>
    <source>
        <strain evidence="2">G0229</strain>
    </source>
</reference>
<name>A0A3G6T6Y5_9FLAO</name>
<accession>A0A3G6T6Y5</accession>
<protein>
    <submittedName>
        <fullName evidence="1">Uncharacterized protein</fullName>
    </submittedName>
</protein>
<dbReference type="KEGG" id="cben:EG339_02890"/>
<keyword evidence="2" id="KW-1185">Reference proteome</keyword>
<evidence type="ECO:0000313" key="2">
    <source>
        <dbReference type="Proteomes" id="UP000271193"/>
    </source>
</evidence>
<sequence length="71" mass="8132">MESEKRILDIAMCIDCGWEGNREECDIDGEFSEWHGRSFEYEICPECGGGVELTNSEHGDLDPIDYTKKLE</sequence>
<gene>
    <name evidence="1" type="ORF">EG339_02890</name>
</gene>
<dbReference type="EMBL" id="CP033932">
    <property type="protein sequence ID" value="AZB23639.1"/>
    <property type="molecule type" value="Genomic_DNA"/>
</dbReference>
<dbReference type="AlphaFoldDB" id="A0A3G6T6Y5"/>